<dbReference type="RefSeq" id="XP_021564073.1">
    <property type="nucleotide sequence ID" value="XM_021708398.1"/>
</dbReference>
<dbReference type="KEGG" id="csyr:110594780"/>
<dbReference type="InterPro" id="IPR047343">
    <property type="entry name" value="RUSC1_2"/>
</dbReference>
<protein>
    <submittedName>
        <fullName evidence="3">RUN and SH3 domain-containing protein 1-like</fullName>
    </submittedName>
</protein>
<feature type="non-terminal residue" evidence="3">
    <location>
        <position position="252"/>
    </location>
</feature>
<feature type="non-terminal residue" evidence="3">
    <location>
        <position position="1"/>
    </location>
</feature>
<name>A0A3Q0DQG7_CARSF</name>
<dbReference type="Proteomes" id="UP000189704">
    <property type="component" value="Unplaced"/>
</dbReference>
<accession>A0A3Q0DQG7</accession>
<feature type="region of interest" description="Disordered" evidence="1">
    <location>
        <begin position="159"/>
        <end position="252"/>
    </location>
</feature>
<evidence type="ECO:0000256" key="1">
    <source>
        <dbReference type="SAM" id="MobiDB-lite"/>
    </source>
</evidence>
<dbReference type="AlphaFoldDB" id="A0A3Q0DQG7"/>
<dbReference type="GO" id="GO:0031410">
    <property type="term" value="C:cytoplasmic vesicle"/>
    <property type="evidence" value="ECO:0007669"/>
    <property type="project" value="TreeGrafter"/>
</dbReference>
<feature type="compositionally biased region" description="Low complexity" evidence="1">
    <location>
        <begin position="1"/>
        <end position="25"/>
    </location>
</feature>
<sequence>AASPSDPGCSSSLSSCSDLSPDESPVSVYSRELPGDGDAPPQPGIIPLEQGSPLASAGPGSCSPDSFCCSPDSCSEASSSRSPGLDSNCNALTTCPEDLPSPGLEEEDESGEQDLPASELLEADDGKIGAGKTEPSWKINPLWKIDTEKTEAGWKITENNNSGWKITGNTNSSWKTEPGTLDSGRKAGAGSKTDAGKAGGGRRGDVSEEPAPHRTITSFHELAQKRKRGPGLPLVPQAKKDRSDWLIVFSPD</sequence>
<proteinExistence type="predicted"/>
<dbReference type="PANTHER" id="PTHR15591">
    <property type="entry name" value="RUN AND SH3 DOMAIN CONTAINING"/>
    <property type="match status" value="1"/>
</dbReference>
<feature type="compositionally biased region" description="Low complexity" evidence="1">
    <location>
        <begin position="61"/>
        <end position="82"/>
    </location>
</feature>
<dbReference type="PANTHER" id="PTHR15591:SF11">
    <property type="entry name" value="AP-4 COMPLEX ACCESSORY SUBUNIT RUSC1"/>
    <property type="match status" value="1"/>
</dbReference>
<evidence type="ECO:0000313" key="2">
    <source>
        <dbReference type="Proteomes" id="UP000189704"/>
    </source>
</evidence>
<feature type="compositionally biased region" description="Polar residues" evidence="1">
    <location>
        <begin position="159"/>
        <end position="175"/>
    </location>
</feature>
<dbReference type="OrthoDB" id="9884296at2759"/>
<feature type="compositionally biased region" description="Basic and acidic residues" evidence="1">
    <location>
        <begin position="202"/>
        <end position="212"/>
    </location>
</feature>
<dbReference type="GeneID" id="110594780"/>
<feature type="region of interest" description="Disordered" evidence="1">
    <location>
        <begin position="1"/>
        <end position="135"/>
    </location>
</feature>
<evidence type="ECO:0000313" key="3">
    <source>
        <dbReference type="RefSeq" id="XP_021564073.1"/>
    </source>
</evidence>
<reference evidence="3" key="1">
    <citation type="submission" date="2025-08" db="UniProtKB">
        <authorList>
            <consortium name="RefSeq"/>
        </authorList>
    </citation>
    <scope>IDENTIFICATION</scope>
</reference>
<keyword evidence="2" id="KW-1185">Reference proteome</keyword>
<organism evidence="2 3">
    <name type="scientific">Carlito syrichta</name>
    <name type="common">Philippine tarsier</name>
    <name type="synonym">Tarsius syrichta</name>
    <dbReference type="NCBI Taxonomy" id="1868482"/>
    <lineage>
        <taxon>Eukaryota</taxon>
        <taxon>Metazoa</taxon>
        <taxon>Chordata</taxon>
        <taxon>Craniata</taxon>
        <taxon>Vertebrata</taxon>
        <taxon>Euteleostomi</taxon>
        <taxon>Mammalia</taxon>
        <taxon>Eutheria</taxon>
        <taxon>Euarchontoglires</taxon>
        <taxon>Primates</taxon>
        <taxon>Haplorrhini</taxon>
        <taxon>Tarsiiformes</taxon>
        <taxon>Tarsiidae</taxon>
        <taxon>Carlito</taxon>
    </lineage>
</organism>
<gene>
    <name evidence="3" type="primary">LOC110594780</name>
</gene>